<name>A0A6G6J7T3_PSENT</name>
<geneLocation type="plasmid" evidence="3">
    <name>ppnihbp1_1</name>
</geneLocation>
<dbReference type="Proteomes" id="UP000501063">
    <property type="component" value="Plasmid pPniHBP1_1"/>
</dbReference>
<dbReference type="AlphaFoldDB" id="A0A6G6J7T3"/>
<dbReference type="RefSeq" id="WP_017519831.1">
    <property type="nucleotide sequence ID" value="NZ_CP049142.1"/>
</dbReference>
<gene>
    <name evidence="2" type="ORF">G5B91_33440</name>
</gene>
<dbReference type="EMBL" id="CP049142">
    <property type="protein sequence ID" value="QIE91263.1"/>
    <property type="molecule type" value="Genomic_DNA"/>
</dbReference>
<evidence type="ECO:0000313" key="2">
    <source>
        <dbReference type="EMBL" id="QIE91263.1"/>
    </source>
</evidence>
<evidence type="ECO:0000313" key="3">
    <source>
        <dbReference type="Proteomes" id="UP000501063"/>
    </source>
</evidence>
<proteinExistence type="predicted"/>
<keyword evidence="2" id="KW-0614">Plasmid</keyword>
<feature type="region of interest" description="Disordered" evidence="1">
    <location>
        <begin position="108"/>
        <end position="152"/>
    </location>
</feature>
<evidence type="ECO:0000256" key="1">
    <source>
        <dbReference type="SAM" id="MobiDB-lite"/>
    </source>
</evidence>
<feature type="compositionally biased region" description="Low complexity" evidence="1">
    <location>
        <begin position="108"/>
        <end position="127"/>
    </location>
</feature>
<protein>
    <submittedName>
        <fullName evidence="2">PRTRC system protein E</fullName>
    </submittedName>
</protein>
<dbReference type="InterPro" id="IPR022273">
    <property type="entry name" value="PRTRC_protein-E"/>
</dbReference>
<accession>A0A6G6J7T3</accession>
<dbReference type="NCBIfam" id="TIGR03741">
    <property type="entry name" value="PRTRC_E"/>
    <property type="match status" value="1"/>
</dbReference>
<organism evidence="2 3">
    <name type="scientific">Pseudomonas nitroreducens</name>
    <dbReference type="NCBI Taxonomy" id="46680"/>
    <lineage>
        <taxon>Bacteria</taxon>
        <taxon>Pseudomonadati</taxon>
        <taxon>Pseudomonadota</taxon>
        <taxon>Gammaproteobacteria</taxon>
        <taxon>Pseudomonadales</taxon>
        <taxon>Pseudomonadaceae</taxon>
        <taxon>Pseudomonas</taxon>
    </lineage>
</organism>
<sequence length="167" mass="16796">MTTATFFTAVSQALTDSSKHLNIDIAGLEGGRIKVTLSANIGVTPESASPAEKKLRAAIAKPMVLSGTPEEVETALYARVSAHAEVVNTGLSALDEIRKLSAAAVEAAKPSKSAAKPVQPPASAASQGDDDVEDDELNGGADSAPAAEAAPVAPVENGAFASLAGKF</sequence>
<feature type="compositionally biased region" description="Acidic residues" evidence="1">
    <location>
        <begin position="128"/>
        <end position="137"/>
    </location>
</feature>
<reference evidence="2 3" key="1">
    <citation type="submission" date="2020-02" db="EMBL/GenBank/DDBJ databases">
        <title>Integrative conjugative elements (ICEs) and plasmids drive adaptation of Pseudomonas nitroreducens strain HBP1 to wastewater environment.</title>
        <authorList>
            <person name="Sentchilo V."/>
            <person name="Carraro N."/>
            <person name="Bertelli C."/>
            <person name="van der Meer J.R."/>
        </authorList>
    </citation>
    <scope>NUCLEOTIDE SEQUENCE [LARGE SCALE GENOMIC DNA]</scope>
    <source>
        <strain evidence="2 3">HBP1</strain>
        <plasmid evidence="3">ppnihbp1_1</plasmid>
    </source>
</reference>
<dbReference type="KEGG" id="pnt:G5B91_33440"/>